<dbReference type="InterPro" id="IPR027417">
    <property type="entry name" value="P-loop_NTPase"/>
</dbReference>
<dbReference type="CDD" id="cd15831">
    <property type="entry name" value="BTAD"/>
    <property type="match status" value="1"/>
</dbReference>
<dbReference type="SUPFAM" id="SSF52540">
    <property type="entry name" value="P-loop containing nucleoside triphosphate hydrolases"/>
    <property type="match status" value="1"/>
</dbReference>
<feature type="DNA-binding region" description="OmpR/PhoB-type" evidence="5">
    <location>
        <begin position="1"/>
        <end position="91"/>
    </location>
</feature>
<evidence type="ECO:0000256" key="1">
    <source>
        <dbReference type="ARBA" id="ARBA00005820"/>
    </source>
</evidence>
<dbReference type="EMBL" id="JACHJS010000001">
    <property type="protein sequence ID" value="MBB4967209.1"/>
    <property type="molecule type" value="Genomic_DNA"/>
</dbReference>
<dbReference type="InterPro" id="IPR036388">
    <property type="entry name" value="WH-like_DNA-bd_sf"/>
</dbReference>
<dbReference type="SMART" id="SM01043">
    <property type="entry name" value="BTAD"/>
    <property type="match status" value="1"/>
</dbReference>
<name>A0A7W7T5Z5_9PSEU</name>
<proteinExistence type="inferred from homology"/>
<dbReference type="PANTHER" id="PTHR35807:SF1">
    <property type="entry name" value="TRANSCRIPTIONAL REGULATOR REDD"/>
    <property type="match status" value="1"/>
</dbReference>
<evidence type="ECO:0000313" key="7">
    <source>
        <dbReference type="EMBL" id="MBB4967209.1"/>
    </source>
</evidence>
<reference evidence="7 8" key="1">
    <citation type="submission" date="2020-08" db="EMBL/GenBank/DDBJ databases">
        <title>Sequencing the genomes of 1000 actinobacteria strains.</title>
        <authorList>
            <person name="Klenk H.-P."/>
        </authorList>
    </citation>
    <scope>NUCLEOTIDE SEQUENCE [LARGE SCALE GENOMIC DNA]</scope>
    <source>
        <strain evidence="7 8">DSM 45084</strain>
    </source>
</reference>
<dbReference type="SMART" id="SM00028">
    <property type="entry name" value="TPR"/>
    <property type="match status" value="6"/>
</dbReference>
<dbReference type="SUPFAM" id="SSF46894">
    <property type="entry name" value="C-terminal effector domain of the bipartite response regulators"/>
    <property type="match status" value="1"/>
</dbReference>
<dbReference type="InterPro" id="IPR019734">
    <property type="entry name" value="TPR_rpt"/>
</dbReference>
<dbReference type="Proteomes" id="UP000542674">
    <property type="component" value="Unassembled WGS sequence"/>
</dbReference>
<dbReference type="AlphaFoldDB" id="A0A7W7T5Z5"/>
<evidence type="ECO:0000259" key="6">
    <source>
        <dbReference type="PROSITE" id="PS51755"/>
    </source>
</evidence>
<dbReference type="GO" id="GO:0006355">
    <property type="term" value="P:regulation of DNA-templated transcription"/>
    <property type="evidence" value="ECO:0007669"/>
    <property type="project" value="InterPro"/>
</dbReference>
<dbReference type="Gene3D" id="1.10.10.10">
    <property type="entry name" value="Winged helix-like DNA-binding domain superfamily/Winged helix DNA-binding domain"/>
    <property type="match status" value="1"/>
</dbReference>
<comment type="caution">
    <text evidence="7">The sequence shown here is derived from an EMBL/GenBank/DDBJ whole genome shotgun (WGS) entry which is preliminary data.</text>
</comment>
<dbReference type="InterPro" id="IPR005158">
    <property type="entry name" value="BTAD"/>
</dbReference>
<evidence type="ECO:0000256" key="3">
    <source>
        <dbReference type="ARBA" id="ARBA00023125"/>
    </source>
</evidence>
<evidence type="ECO:0000256" key="2">
    <source>
        <dbReference type="ARBA" id="ARBA00023015"/>
    </source>
</evidence>
<keyword evidence="3 5" id="KW-0238">DNA-binding</keyword>
<dbReference type="GO" id="GO:0000160">
    <property type="term" value="P:phosphorelay signal transduction system"/>
    <property type="evidence" value="ECO:0007669"/>
    <property type="project" value="InterPro"/>
</dbReference>
<evidence type="ECO:0000256" key="5">
    <source>
        <dbReference type="PROSITE-ProRule" id="PRU01091"/>
    </source>
</evidence>
<dbReference type="PANTHER" id="PTHR35807">
    <property type="entry name" value="TRANSCRIPTIONAL REGULATOR REDD-RELATED"/>
    <property type="match status" value="1"/>
</dbReference>
<protein>
    <submittedName>
        <fullName evidence="7">DNA-binding SARP family transcriptional activator/tetratricopeptide (TPR) repeat protein</fullName>
    </submittedName>
</protein>
<organism evidence="7 8">
    <name type="scientific">Saccharothrix violaceirubra</name>
    <dbReference type="NCBI Taxonomy" id="413306"/>
    <lineage>
        <taxon>Bacteria</taxon>
        <taxon>Bacillati</taxon>
        <taxon>Actinomycetota</taxon>
        <taxon>Actinomycetes</taxon>
        <taxon>Pseudonocardiales</taxon>
        <taxon>Pseudonocardiaceae</taxon>
        <taxon>Saccharothrix</taxon>
    </lineage>
</organism>
<keyword evidence="4" id="KW-0804">Transcription</keyword>
<keyword evidence="8" id="KW-1185">Reference proteome</keyword>
<comment type="similarity">
    <text evidence="1">Belongs to the AfsR/DnrI/RedD regulatory family.</text>
</comment>
<gene>
    <name evidence="7" type="ORF">F4559_004568</name>
</gene>
<dbReference type="PROSITE" id="PS51755">
    <property type="entry name" value="OMPR_PHOB"/>
    <property type="match status" value="1"/>
</dbReference>
<sequence length="973" mass="104671">MVLRIDVLGEVRAVVGDRVVELGHQRQVCVLVALVVEPGRAVPVDRLVDRVWGDDPPRSARRTLASYVTRLRQVVPDLTITHRAGGYACDLDPAAIDLHRFTRLVAKARTTVDETAGALYAQALDLWRGEPFTGLDVPWLVELRRDLADVRLAAQIDHADVVLRLGGHAGLLPELAARAARHPLDERIAAQLIRALYRDGRTAAALDAFGRTRTALRDELGTDPGAELRELHRRLLSDSPVPRQLPAPPRVLTGRQAELAALDAAVGDAVTVISGIGGVGKTALALSWAHRNAGRFPDGVLHADLRGFEPSGRPTPPGTALRGFLHALDVPAERMPGDVDAQAALYRTLTADRHMLVLLDNARDTAQVQPLLPGGERCAVLVTSRNRLGGLAATHAVRAVALDVLEPDQAHALFTTRLGASRVDAEPDAAADLLRWCAGLPLAIGIVAARAAAQPNATLASLAEESGLDTLDAGEPNAALRTVFSWSYGALPPDAAVLFGLLGLVPGPDVPLEAAAAMADLPVPRTRSLLGVLEAAHLVAQHVPGRYRMHDLVRLYAAEQGRERDPAALGRLESWYLHSADRAATRLYPIKTRLSVGESCGPIADIPDELSGQRWLEAERNNLIAITAAARGWAASRLADVLRGFFWHRMDATGWRTTAEGGLAAAIACGDDEGQAAALLSLADLRFKLSDHDGAVRYYSRSLEIAGRFGWIRIEAAARSNLAGVHWRRGKPALAADQLMRARDLHARSDNEGGTTTAIANLAIVLRELGRLDEAFELHGQALELDLRLGGQSSMSVTLGEIGQTLHTMGRPVEALSHLERARELMDLTGHRSGLSDVLRNLAAVHLDLGRPAEADRLAREALAEAFETHDRQHQANAHNVLGRVDAVRGDRPAARRHHRTALDLAMSARVRYAAVEGLLGLAVVADDPAEARDHAARAAAMARESDYRLLVDRAAQLLDHEHAVADHPIEGP</sequence>
<dbReference type="GO" id="GO:0043531">
    <property type="term" value="F:ADP binding"/>
    <property type="evidence" value="ECO:0007669"/>
    <property type="project" value="InterPro"/>
</dbReference>
<evidence type="ECO:0000256" key="4">
    <source>
        <dbReference type="ARBA" id="ARBA00023163"/>
    </source>
</evidence>
<dbReference type="Pfam" id="PF13424">
    <property type="entry name" value="TPR_12"/>
    <property type="match status" value="2"/>
</dbReference>
<keyword evidence="2" id="KW-0805">Transcription regulation</keyword>
<dbReference type="SUPFAM" id="SSF48452">
    <property type="entry name" value="TPR-like"/>
    <property type="match status" value="2"/>
</dbReference>
<dbReference type="InterPro" id="IPR016032">
    <property type="entry name" value="Sig_transdc_resp-reg_C-effctor"/>
</dbReference>
<dbReference type="GO" id="GO:0003677">
    <property type="term" value="F:DNA binding"/>
    <property type="evidence" value="ECO:0007669"/>
    <property type="project" value="UniProtKB-UniRule"/>
</dbReference>
<accession>A0A7W7T5Z5</accession>
<feature type="domain" description="OmpR/PhoB-type" evidence="6">
    <location>
        <begin position="1"/>
        <end position="91"/>
    </location>
</feature>
<dbReference type="InterPro" id="IPR011990">
    <property type="entry name" value="TPR-like_helical_dom_sf"/>
</dbReference>
<dbReference type="InterPro" id="IPR051677">
    <property type="entry name" value="AfsR-DnrI-RedD_regulator"/>
</dbReference>
<dbReference type="Pfam" id="PF00486">
    <property type="entry name" value="Trans_reg_C"/>
    <property type="match status" value="1"/>
</dbReference>
<evidence type="ECO:0000313" key="8">
    <source>
        <dbReference type="Proteomes" id="UP000542674"/>
    </source>
</evidence>
<dbReference type="SMART" id="SM00862">
    <property type="entry name" value="Trans_reg_C"/>
    <property type="match status" value="1"/>
</dbReference>
<dbReference type="InterPro" id="IPR001867">
    <property type="entry name" value="OmpR/PhoB-type_DNA-bd"/>
</dbReference>
<dbReference type="PRINTS" id="PR00364">
    <property type="entry name" value="DISEASERSIST"/>
</dbReference>
<dbReference type="Gene3D" id="1.25.40.10">
    <property type="entry name" value="Tetratricopeptide repeat domain"/>
    <property type="match status" value="3"/>
</dbReference>
<dbReference type="RefSeq" id="WP_184671714.1">
    <property type="nucleotide sequence ID" value="NZ_BAABAI010000020.1"/>
</dbReference>
<dbReference type="Pfam" id="PF03704">
    <property type="entry name" value="BTAD"/>
    <property type="match status" value="1"/>
</dbReference>